<protein>
    <recommendedName>
        <fullName evidence="1">Polysaccharide biosynthesis enzyme WcbI domain-containing protein</fullName>
    </recommendedName>
</protein>
<evidence type="ECO:0000313" key="2">
    <source>
        <dbReference type="EMBL" id="MBB3172435.1"/>
    </source>
</evidence>
<proteinExistence type="predicted"/>
<dbReference type="AlphaFoldDB" id="A0A850NQK7"/>
<dbReference type="Proteomes" id="UP000557688">
    <property type="component" value="Unassembled WGS sequence"/>
</dbReference>
<dbReference type="Proteomes" id="UP000565205">
    <property type="component" value="Unassembled WGS sequence"/>
</dbReference>
<dbReference type="RefSeq" id="WP_176622244.1">
    <property type="nucleotide sequence ID" value="NZ_JABXXQ010000042.1"/>
</dbReference>
<dbReference type="Gene3D" id="3.40.50.12080">
    <property type="match status" value="1"/>
</dbReference>
<organism evidence="3 5">
    <name type="scientific">Endobacter medicaginis</name>
    <dbReference type="NCBI Taxonomy" id="1181271"/>
    <lineage>
        <taxon>Bacteria</taxon>
        <taxon>Pseudomonadati</taxon>
        <taxon>Pseudomonadota</taxon>
        <taxon>Alphaproteobacteria</taxon>
        <taxon>Acetobacterales</taxon>
        <taxon>Acetobacteraceae</taxon>
        <taxon>Endobacter</taxon>
    </lineage>
</organism>
<dbReference type="InterPro" id="IPR041307">
    <property type="entry name" value="WcbI"/>
</dbReference>
<reference evidence="3 5" key="1">
    <citation type="submission" date="2020-06" db="EMBL/GenBank/DDBJ databases">
        <title>Description of novel acetic acid bacteria.</title>
        <authorList>
            <person name="Sombolestani A."/>
        </authorList>
    </citation>
    <scope>NUCLEOTIDE SEQUENCE [LARGE SCALE GENOMIC DNA]</scope>
    <source>
        <strain evidence="3 5">LMG 26838</strain>
    </source>
</reference>
<dbReference type="EMBL" id="JABXXQ010000042">
    <property type="protein sequence ID" value="NVN29505.1"/>
    <property type="molecule type" value="Genomic_DNA"/>
</dbReference>
<evidence type="ECO:0000259" key="1">
    <source>
        <dbReference type="Pfam" id="PF18588"/>
    </source>
</evidence>
<accession>A0A850NQK7</accession>
<comment type="caution">
    <text evidence="3">The sequence shown here is derived from an EMBL/GenBank/DDBJ whole genome shotgun (WGS) entry which is preliminary data.</text>
</comment>
<feature type="domain" description="Polysaccharide biosynthesis enzyme WcbI" evidence="1">
    <location>
        <begin position="6"/>
        <end position="216"/>
    </location>
</feature>
<dbReference type="EMBL" id="JACHXV010000001">
    <property type="protein sequence ID" value="MBB3172435.1"/>
    <property type="molecule type" value="Genomic_DNA"/>
</dbReference>
<gene>
    <name evidence="2" type="ORF">FHR90_000241</name>
    <name evidence="3" type="ORF">HUK83_04030</name>
</gene>
<name>A0A850NQK7_9PROT</name>
<reference evidence="2 4" key="2">
    <citation type="submission" date="2020-08" db="EMBL/GenBank/DDBJ databases">
        <title>Genomic Encyclopedia of Type Strains, Phase III (KMG-III): the genomes of soil and plant-associated and newly described type strains.</title>
        <authorList>
            <person name="Whitman W."/>
        </authorList>
    </citation>
    <scope>NUCLEOTIDE SEQUENCE [LARGE SCALE GENOMIC DNA]</scope>
    <source>
        <strain evidence="2 4">CECT 8088</strain>
    </source>
</reference>
<sequence>MTKPKLLVYANCQGDEIDGLVRRLPTMSGLFDYERIFLGSLHEFIDAHGEAGARDRLNDVVAVWEQSSQASEQERVLIRDFVPRQARWLRFPALTCSTLWPFGVSDNRPCGYERYAYSDMLAMRVWRECGGPDGTIDSRSDEELFDRYMTLSSRMLPDLERTLERDMLQWTQRDRDCDLPMADFLHANLREQQLFYTVGRASWVANGEMTRQLVAATAPAESRDDILGELAAASAGCLGNDTLSIPVHPMIIERLGLKWTNASAIWHWNSYEFDFRTWVLRCVRLVDCM</sequence>
<evidence type="ECO:0000313" key="5">
    <source>
        <dbReference type="Proteomes" id="UP000565205"/>
    </source>
</evidence>
<evidence type="ECO:0000313" key="4">
    <source>
        <dbReference type="Proteomes" id="UP000557688"/>
    </source>
</evidence>
<dbReference type="Pfam" id="PF18588">
    <property type="entry name" value="WcbI"/>
    <property type="match status" value="1"/>
</dbReference>
<keyword evidence="4" id="KW-1185">Reference proteome</keyword>
<evidence type="ECO:0000313" key="3">
    <source>
        <dbReference type="EMBL" id="NVN29505.1"/>
    </source>
</evidence>